<comment type="similarity">
    <text evidence="1">Belongs to the short-chain dehydrogenases/reductases (SDR) family.</text>
</comment>
<dbReference type="InterPro" id="IPR002347">
    <property type="entry name" value="SDR_fam"/>
</dbReference>
<proteinExistence type="inferred from homology"/>
<dbReference type="GO" id="GO:0006633">
    <property type="term" value="P:fatty acid biosynthetic process"/>
    <property type="evidence" value="ECO:0007669"/>
    <property type="project" value="TreeGrafter"/>
</dbReference>
<dbReference type="SUPFAM" id="SSF51735">
    <property type="entry name" value="NAD(P)-binding Rossmann-fold domains"/>
    <property type="match status" value="1"/>
</dbReference>
<dbReference type="PANTHER" id="PTHR42760">
    <property type="entry name" value="SHORT-CHAIN DEHYDROGENASES/REDUCTASES FAMILY MEMBER"/>
    <property type="match status" value="1"/>
</dbReference>
<name>A0A382C317_9ZZZZ</name>
<dbReference type="InterPro" id="IPR020904">
    <property type="entry name" value="Sc_DH/Rdtase_CS"/>
</dbReference>
<dbReference type="EMBL" id="UINC01032580">
    <property type="protein sequence ID" value="SVB20475.1"/>
    <property type="molecule type" value="Genomic_DNA"/>
</dbReference>
<evidence type="ECO:0000256" key="1">
    <source>
        <dbReference type="ARBA" id="ARBA00006484"/>
    </source>
</evidence>
<evidence type="ECO:0008006" key="3">
    <source>
        <dbReference type="Google" id="ProtNLM"/>
    </source>
</evidence>
<dbReference type="PRINTS" id="PR00080">
    <property type="entry name" value="SDRFAMILY"/>
</dbReference>
<reference evidence="2" key="1">
    <citation type="submission" date="2018-05" db="EMBL/GenBank/DDBJ databases">
        <authorList>
            <person name="Lanie J.A."/>
            <person name="Ng W.-L."/>
            <person name="Kazmierczak K.M."/>
            <person name="Andrzejewski T.M."/>
            <person name="Davidsen T.M."/>
            <person name="Wayne K.J."/>
            <person name="Tettelin H."/>
            <person name="Glass J.I."/>
            <person name="Rusch D."/>
            <person name="Podicherti R."/>
            <person name="Tsui H.-C.T."/>
            <person name="Winkler M.E."/>
        </authorList>
    </citation>
    <scope>NUCLEOTIDE SEQUENCE</scope>
</reference>
<dbReference type="PANTHER" id="PTHR42760:SF122">
    <property type="entry name" value="NAD(P)-BINDING PROTEIN"/>
    <property type="match status" value="1"/>
</dbReference>
<sequence>MKLKFTGKTAIISGGSGGIGLSIVKKLIESKIYTLILDIKNPPKKILSDKFVSFYQLDLTNYKETKKIVLQFRKSKKRIDYLINAAGVLLFNKDVGVEKIDLKIWNKVFDINLNSMIYLLKNVIPIMKKRRFGSIVNISSVDALSGDDKPQDAYGASKAAMIRLSKSIAIQYAKQQIRSNTILPGPVETPMQERWKVNPSAKKNLINYIPLSRIGKPDDIANTVMFLLSDNSNFITGTEIIIDGGITAKP</sequence>
<dbReference type="FunFam" id="3.40.50.720:FF:000084">
    <property type="entry name" value="Short-chain dehydrogenase reductase"/>
    <property type="match status" value="1"/>
</dbReference>
<dbReference type="Pfam" id="PF13561">
    <property type="entry name" value="adh_short_C2"/>
    <property type="match status" value="1"/>
</dbReference>
<dbReference type="Gene3D" id="3.40.50.720">
    <property type="entry name" value="NAD(P)-binding Rossmann-like Domain"/>
    <property type="match status" value="1"/>
</dbReference>
<dbReference type="InterPro" id="IPR036291">
    <property type="entry name" value="NAD(P)-bd_dom_sf"/>
</dbReference>
<dbReference type="CDD" id="cd05233">
    <property type="entry name" value="SDR_c"/>
    <property type="match status" value="1"/>
</dbReference>
<dbReference type="GO" id="GO:0048038">
    <property type="term" value="F:quinone binding"/>
    <property type="evidence" value="ECO:0007669"/>
    <property type="project" value="TreeGrafter"/>
</dbReference>
<dbReference type="PRINTS" id="PR00081">
    <property type="entry name" value="GDHRDH"/>
</dbReference>
<dbReference type="AlphaFoldDB" id="A0A382C317"/>
<protein>
    <recommendedName>
        <fullName evidence="3">Short-chain dehydrogenase</fullName>
    </recommendedName>
</protein>
<gene>
    <name evidence="2" type="ORF">METZ01_LOCUS173329</name>
</gene>
<dbReference type="GO" id="GO:0016616">
    <property type="term" value="F:oxidoreductase activity, acting on the CH-OH group of donors, NAD or NADP as acceptor"/>
    <property type="evidence" value="ECO:0007669"/>
    <property type="project" value="TreeGrafter"/>
</dbReference>
<dbReference type="PROSITE" id="PS00061">
    <property type="entry name" value="ADH_SHORT"/>
    <property type="match status" value="1"/>
</dbReference>
<evidence type="ECO:0000313" key="2">
    <source>
        <dbReference type="EMBL" id="SVB20475.1"/>
    </source>
</evidence>
<accession>A0A382C317</accession>
<organism evidence="2">
    <name type="scientific">marine metagenome</name>
    <dbReference type="NCBI Taxonomy" id="408172"/>
    <lineage>
        <taxon>unclassified sequences</taxon>
        <taxon>metagenomes</taxon>
        <taxon>ecological metagenomes</taxon>
    </lineage>
</organism>